<dbReference type="SMART" id="SM00382">
    <property type="entry name" value="AAA"/>
    <property type="match status" value="1"/>
</dbReference>
<dbReference type="NCBIfam" id="TIGR01727">
    <property type="entry name" value="oligo_HPY"/>
    <property type="match status" value="1"/>
</dbReference>
<evidence type="ECO:0000256" key="7">
    <source>
        <dbReference type="ARBA" id="ARBA00022840"/>
    </source>
</evidence>
<evidence type="ECO:0000256" key="3">
    <source>
        <dbReference type="ARBA" id="ARBA00022448"/>
    </source>
</evidence>
<dbReference type="InterPro" id="IPR027417">
    <property type="entry name" value="P-loop_NTPase"/>
</dbReference>
<dbReference type="PANTHER" id="PTHR43297:SF14">
    <property type="entry name" value="ATPASE AAA-TYPE CORE DOMAIN-CONTAINING PROTEIN"/>
    <property type="match status" value="1"/>
</dbReference>
<dbReference type="RefSeq" id="WP_118198635.1">
    <property type="nucleotide sequence ID" value="NZ_QRHO01000003.1"/>
</dbReference>
<dbReference type="Gene3D" id="3.40.50.300">
    <property type="entry name" value="P-loop containing nucleotide triphosphate hydrolases"/>
    <property type="match status" value="1"/>
</dbReference>
<organism evidence="11 12">
    <name type="scientific">Coprococcus comes</name>
    <dbReference type="NCBI Taxonomy" id="410072"/>
    <lineage>
        <taxon>Bacteria</taxon>
        <taxon>Bacillati</taxon>
        <taxon>Bacillota</taxon>
        <taxon>Clostridia</taxon>
        <taxon>Lachnospirales</taxon>
        <taxon>Lachnospiraceae</taxon>
        <taxon>Coprococcus</taxon>
    </lineage>
</organism>
<sequence>MEKVLEVNNLNIGIYRKGMSCSVVNDLSFSINEGETLGIVGESGCGKTMTALSIMRLLPNNIEITSGNILFKDSDLLEKTDKEIRRICGKDIGMVFQEPMTSLNPLLTIEEQIGESLKYHLGYDRQQRRTRILELLGQVGISYPEKRIRQYPHEFSGGMRQRVMIAMALACNPKLIIADEPTTALDVTVQAQIIQLIRNLKKQYHNSLLLITHNWGIIAELADKVLVMYAGEAVEIGTVSSIFKQPLHPYTNALLEAVEQLNEGTDRLKTVPGAVPQPGEKHLGCRFADRCDFAKVLCKQNHPELLLCNDGRQIRCWKGTKEYAESK</sequence>
<evidence type="ECO:0000256" key="5">
    <source>
        <dbReference type="ARBA" id="ARBA00022519"/>
    </source>
</evidence>
<keyword evidence="6" id="KW-0547">Nucleotide-binding</keyword>
<dbReference type="Pfam" id="PF08352">
    <property type="entry name" value="oligo_HPY"/>
    <property type="match status" value="1"/>
</dbReference>
<keyword evidence="9" id="KW-0472">Membrane</keyword>
<dbReference type="CDD" id="cd03257">
    <property type="entry name" value="ABC_NikE_OppD_transporters"/>
    <property type="match status" value="1"/>
</dbReference>
<dbReference type="EMBL" id="QRHO01000003">
    <property type="protein sequence ID" value="RHF84954.1"/>
    <property type="molecule type" value="Genomic_DNA"/>
</dbReference>
<dbReference type="AlphaFoldDB" id="A0A3R6GIM1"/>
<comment type="subcellular location">
    <subcellularLocation>
        <location evidence="1">Cell membrane</location>
        <topology evidence="1">Peripheral membrane protein</topology>
    </subcellularLocation>
</comment>
<dbReference type="Pfam" id="PF00005">
    <property type="entry name" value="ABC_tran"/>
    <property type="match status" value="1"/>
</dbReference>
<dbReference type="InterPro" id="IPR050388">
    <property type="entry name" value="ABC_Ni/Peptide_Import"/>
</dbReference>
<evidence type="ECO:0000313" key="12">
    <source>
        <dbReference type="Proteomes" id="UP000284579"/>
    </source>
</evidence>
<evidence type="ECO:0000256" key="6">
    <source>
        <dbReference type="ARBA" id="ARBA00022741"/>
    </source>
</evidence>
<keyword evidence="7 11" id="KW-0067">ATP-binding</keyword>
<dbReference type="PROSITE" id="PS00211">
    <property type="entry name" value="ABC_TRANSPORTER_1"/>
    <property type="match status" value="1"/>
</dbReference>
<evidence type="ECO:0000256" key="2">
    <source>
        <dbReference type="ARBA" id="ARBA00005417"/>
    </source>
</evidence>
<dbReference type="FunFam" id="3.40.50.300:FF:000016">
    <property type="entry name" value="Oligopeptide ABC transporter ATP-binding component"/>
    <property type="match status" value="1"/>
</dbReference>
<dbReference type="InterPro" id="IPR013563">
    <property type="entry name" value="Oligopep_ABC_C"/>
</dbReference>
<comment type="similarity">
    <text evidence="2">Belongs to the ABC transporter superfamily.</text>
</comment>
<comment type="caution">
    <text evidence="11">The sequence shown here is derived from an EMBL/GenBank/DDBJ whole genome shotgun (WGS) entry which is preliminary data.</text>
</comment>
<evidence type="ECO:0000256" key="8">
    <source>
        <dbReference type="ARBA" id="ARBA00022967"/>
    </source>
</evidence>
<keyword evidence="5" id="KW-0997">Cell inner membrane</keyword>
<dbReference type="GO" id="GO:0005886">
    <property type="term" value="C:plasma membrane"/>
    <property type="evidence" value="ECO:0007669"/>
    <property type="project" value="UniProtKB-SubCell"/>
</dbReference>
<dbReference type="GO" id="GO:0005524">
    <property type="term" value="F:ATP binding"/>
    <property type="evidence" value="ECO:0007669"/>
    <property type="project" value="UniProtKB-KW"/>
</dbReference>
<evidence type="ECO:0000256" key="9">
    <source>
        <dbReference type="ARBA" id="ARBA00023136"/>
    </source>
</evidence>
<evidence type="ECO:0000259" key="10">
    <source>
        <dbReference type="PROSITE" id="PS50893"/>
    </source>
</evidence>
<dbReference type="InterPro" id="IPR017871">
    <property type="entry name" value="ABC_transporter-like_CS"/>
</dbReference>
<dbReference type="GO" id="GO:0016887">
    <property type="term" value="F:ATP hydrolysis activity"/>
    <property type="evidence" value="ECO:0007669"/>
    <property type="project" value="InterPro"/>
</dbReference>
<evidence type="ECO:0000256" key="4">
    <source>
        <dbReference type="ARBA" id="ARBA00022475"/>
    </source>
</evidence>
<dbReference type="SUPFAM" id="SSF52540">
    <property type="entry name" value="P-loop containing nucleoside triphosphate hydrolases"/>
    <property type="match status" value="1"/>
</dbReference>
<proteinExistence type="inferred from homology"/>
<accession>A0A3R6GIM1</accession>
<evidence type="ECO:0000313" key="11">
    <source>
        <dbReference type="EMBL" id="RHF84954.1"/>
    </source>
</evidence>
<keyword evidence="4" id="KW-1003">Cell membrane</keyword>
<gene>
    <name evidence="11" type="ORF">DW656_03980</name>
</gene>
<keyword evidence="3" id="KW-0813">Transport</keyword>
<dbReference type="GO" id="GO:0015833">
    <property type="term" value="P:peptide transport"/>
    <property type="evidence" value="ECO:0007669"/>
    <property type="project" value="InterPro"/>
</dbReference>
<dbReference type="InterPro" id="IPR003593">
    <property type="entry name" value="AAA+_ATPase"/>
</dbReference>
<protein>
    <submittedName>
        <fullName evidence="11">ABC transporter ATP-binding protein</fullName>
    </submittedName>
</protein>
<dbReference type="PROSITE" id="PS50893">
    <property type="entry name" value="ABC_TRANSPORTER_2"/>
    <property type="match status" value="1"/>
</dbReference>
<dbReference type="InterPro" id="IPR003439">
    <property type="entry name" value="ABC_transporter-like_ATP-bd"/>
</dbReference>
<evidence type="ECO:0000256" key="1">
    <source>
        <dbReference type="ARBA" id="ARBA00004202"/>
    </source>
</evidence>
<dbReference type="Proteomes" id="UP000284579">
    <property type="component" value="Unassembled WGS sequence"/>
</dbReference>
<dbReference type="PANTHER" id="PTHR43297">
    <property type="entry name" value="OLIGOPEPTIDE TRANSPORT ATP-BINDING PROTEIN APPD"/>
    <property type="match status" value="1"/>
</dbReference>
<reference evidence="11 12" key="1">
    <citation type="submission" date="2018-08" db="EMBL/GenBank/DDBJ databases">
        <title>A genome reference for cultivated species of the human gut microbiota.</title>
        <authorList>
            <person name="Zou Y."/>
            <person name="Xue W."/>
            <person name="Luo G."/>
        </authorList>
    </citation>
    <scope>NUCLEOTIDE SEQUENCE [LARGE SCALE GENOMIC DNA]</scope>
    <source>
        <strain evidence="11 12">AM23-3</strain>
    </source>
</reference>
<name>A0A3R6GIM1_9FIRM</name>
<feature type="domain" description="ABC transporter" evidence="10">
    <location>
        <begin position="7"/>
        <end position="255"/>
    </location>
</feature>
<keyword evidence="8" id="KW-1278">Translocase</keyword>